<dbReference type="OMA" id="WLTICTQ"/>
<reference evidence="2 3" key="1">
    <citation type="journal article" date="2014" name="Nat. Commun.">
        <title>Klebsormidium flaccidum genome reveals primary factors for plant terrestrial adaptation.</title>
        <authorList>
            <person name="Hori K."/>
            <person name="Maruyama F."/>
            <person name="Fujisawa T."/>
            <person name="Togashi T."/>
            <person name="Yamamoto N."/>
            <person name="Seo M."/>
            <person name="Sato S."/>
            <person name="Yamada T."/>
            <person name="Mori H."/>
            <person name="Tajima N."/>
            <person name="Moriyama T."/>
            <person name="Ikeuchi M."/>
            <person name="Watanabe M."/>
            <person name="Wada H."/>
            <person name="Kobayashi K."/>
            <person name="Saito M."/>
            <person name="Masuda T."/>
            <person name="Sasaki-Sekimoto Y."/>
            <person name="Mashiguchi K."/>
            <person name="Awai K."/>
            <person name="Shimojima M."/>
            <person name="Masuda S."/>
            <person name="Iwai M."/>
            <person name="Nobusawa T."/>
            <person name="Narise T."/>
            <person name="Kondo S."/>
            <person name="Saito H."/>
            <person name="Sato R."/>
            <person name="Murakawa M."/>
            <person name="Ihara Y."/>
            <person name="Oshima-Yamada Y."/>
            <person name="Ohtaka K."/>
            <person name="Satoh M."/>
            <person name="Sonobe K."/>
            <person name="Ishii M."/>
            <person name="Ohtani R."/>
            <person name="Kanamori-Sato M."/>
            <person name="Honoki R."/>
            <person name="Miyazaki D."/>
            <person name="Mochizuki H."/>
            <person name="Umetsu J."/>
            <person name="Higashi K."/>
            <person name="Shibata D."/>
            <person name="Kamiya Y."/>
            <person name="Sato N."/>
            <person name="Nakamura Y."/>
            <person name="Tabata S."/>
            <person name="Ida S."/>
            <person name="Kurokawa K."/>
            <person name="Ohta H."/>
        </authorList>
    </citation>
    <scope>NUCLEOTIDE SEQUENCE [LARGE SCALE GENOMIC DNA]</scope>
    <source>
        <strain evidence="2 3">NIES-2285</strain>
    </source>
</reference>
<dbReference type="PANTHER" id="PTHR31252:SF11">
    <property type="entry name" value="DUF4419 DOMAIN-CONTAINING PROTEIN"/>
    <property type="match status" value="1"/>
</dbReference>
<dbReference type="EMBL" id="DF237174">
    <property type="protein sequence ID" value="GAQ85233.1"/>
    <property type="molecule type" value="Genomic_DNA"/>
</dbReference>
<keyword evidence="3" id="KW-1185">Reference proteome</keyword>
<protein>
    <submittedName>
        <fullName evidence="2">Uncharacterized protein</fullName>
    </submittedName>
</protein>
<dbReference type="AlphaFoldDB" id="A0A1Y1I421"/>
<sequence>MALKDSTFAVHGVPPAQAPYPKADLQDAFAPFCNDPKAPLKMLKVDETARNLVQTHDIKKLGMSNGLAAACVSAWNCHYNLELSPDGLAAHVNANAEKLRSIFVNHEGKKDILLHYPRYGDLDKHLGGEASFNWQDVIRDFASAVGERTKSNVGIVMECDFSTTGLVELTVSQLALMDAMQPYFNYCTECICGIPKITLTGTVEDWKKIRAKAAALAAYDLDWWLQELLPVLDHFVPAREGRPDVTFWQRICRQDGGTVTGMAYNKIPEFVSGWLSVFFPYDSQNRKRDLRWDAPKPMPWPPRSKVVPHDPEASKDQSAEYGLRIYNTDFPSGVSSAPINVKLRRGESLQLKLLGGFVGVEQDPVMLTLKPAISWCAAQCLPPAPQAEVSPWS</sequence>
<gene>
    <name evidence="2" type="ORF">KFL_002250130</name>
</gene>
<evidence type="ECO:0000313" key="3">
    <source>
        <dbReference type="Proteomes" id="UP000054558"/>
    </source>
</evidence>
<evidence type="ECO:0000313" key="2">
    <source>
        <dbReference type="EMBL" id="GAQ85233.1"/>
    </source>
</evidence>
<organism evidence="2 3">
    <name type="scientific">Klebsormidium nitens</name>
    <name type="common">Green alga</name>
    <name type="synonym">Ulothrix nitens</name>
    <dbReference type="NCBI Taxonomy" id="105231"/>
    <lineage>
        <taxon>Eukaryota</taxon>
        <taxon>Viridiplantae</taxon>
        <taxon>Streptophyta</taxon>
        <taxon>Klebsormidiophyceae</taxon>
        <taxon>Klebsormidiales</taxon>
        <taxon>Klebsormidiaceae</taxon>
        <taxon>Klebsormidium</taxon>
    </lineage>
</organism>
<dbReference type="PANTHER" id="PTHR31252">
    <property type="entry name" value="DUF4419 DOMAIN-CONTAINING PROTEIN"/>
    <property type="match status" value="1"/>
</dbReference>
<feature type="region of interest" description="Disordered" evidence="1">
    <location>
        <begin position="292"/>
        <end position="314"/>
    </location>
</feature>
<dbReference type="InterPro" id="IPR025533">
    <property type="entry name" value="DUF4419"/>
</dbReference>
<dbReference type="STRING" id="105231.A0A1Y1I421"/>
<dbReference type="Proteomes" id="UP000054558">
    <property type="component" value="Unassembled WGS sequence"/>
</dbReference>
<proteinExistence type="predicted"/>
<dbReference type="Pfam" id="PF14388">
    <property type="entry name" value="DUF4419"/>
    <property type="match status" value="1"/>
</dbReference>
<dbReference type="OrthoDB" id="9978173at2759"/>
<name>A0A1Y1I421_KLENI</name>
<evidence type="ECO:0000256" key="1">
    <source>
        <dbReference type="SAM" id="MobiDB-lite"/>
    </source>
</evidence>
<accession>A0A1Y1I421</accession>